<organism evidence="4 5">
    <name type="scientific">Pythium oligandrum</name>
    <name type="common">Mycoparasitic fungus</name>
    <dbReference type="NCBI Taxonomy" id="41045"/>
    <lineage>
        <taxon>Eukaryota</taxon>
        <taxon>Sar</taxon>
        <taxon>Stramenopiles</taxon>
        <taxon>Oomycota</taxon>
        <taxon>Peronosporomycetes</taxon>
        <taxon>Pythiales</taxon>
        <taxon>Pythiaceae</taxon>
        <taxon>Pythium</taxon>
    </lineage>
</organism>
<accession>A0A8K1FL66</accession>
<dbReference type="Gene3D" id="3.30.40.10">
    <property type="entry name" value="Zinc/RING finger domain, C3HC4 (zinc finger)"/>
    <property type="match status" value="1"/>
</dbReference>
<evidence type="ECO:0000259" key="3">
    <source>
        <dbReference type="PROSITE" id="PS50089"/>
    </source>
</evidence>
<dbReference type="AlphaFoldDB" id="A0A8K1FL66"/>
<dbReference type="SUPFAM" id="SSF64268">
    <property type="entry name" value="PX domain"/>
    <property type="match status" value="1"/>
</dbReference>
<evidence type="ECO:0000313" key="4">
    <source>
        <dbReference type="EMBL" id="TMW64934.1"/>
    </source>
</evidence>
<dbReference type="GO" id="GO:0008270">
    <property type="term" value="F:zinc ion binding"/>
    <property type="evidence" value="ECO:0007669"/>
    <property type="project" value="UniProtKB-KW"/>
</dbReference>
<keyword evidence="1" id="KW-0862">Zinc</keyword>
<dbReference type="InterPro" id="IPR013083">
    <property type="entry name" value="Znf_RING/FYVE/PHD"/>
</dbReference>
<feature type="domain" description="RING-type" evidence="3">
    <location>
        <begin position="228"/>
        <end position="312"/>
    </location>
</feature>
<evidence type="ECO:0000313" key="5">
    <source>
        <dbReference type="Proteomes" id="UP000794436"/>
    </source>
</evidence>
<comment type="caution">
    <text evidence="4">The sequence shown here is derived from an EMBL/GenBank/DDBJ whole genome shotgun (WGS) entry which is preliminary data.</text>
</comment>
<dbReference type="EMBL" id="SPLM01000038">
    <property type="protein sequence ID" value="TMW64934.1"/>
    <property type="molecule type" value="Genomic_DNA"/>
</dbReference>
<dbReference type="InterPro" id="IPR001841">
    <property type="entry name" value="Znf_RING"/>
</dbReference>
<dbReference type="Pfam" id="PF13923">
    <property type="entry name" value="zf-C3HC4_2"/>
    <property type="match status" value="1"/>
</dbReference>
<keyword evidence="1" id="KW-0479">Metal-binding</keyword>
<dbReference type="InterPro" id="IPR036871">
    <property type="entry name" value="PX_dom_sf"/>
</dbReference>
<dbReference type="Pfam" id="PF00787">
    <property type="entry name" value="PX"/>
    <property type="match status" value="1"/>
</dbReference>
<dbReference type="SUPFAM" id="SSF57850">
    <property type="entry name" value="RING/U-box"/>
    <property type="match status" value="1"/>
</dbReference>
<name>A0A8K1FL66_PYTOL</name>
<dbReference type="GO" id="GO:0035091">
    <property type="term" value="F:phosphatidylinositol binding"/>
    <property type="evidence" value="ECO:0007669"/>
    <property type="project" value="InterPro"/>
</dbReference>
<evidence type="ECO:0000256" key="2">
    <source>
        <dbReference type="SAM" id="MobiDB-lite"/>
    </source>
</evidence>
<dbReference type="SMART" id="SM00184">
    <property type="entry name" value="RING"/>
    <property type="match status" value="1"/>
</dbReference>
<dbReference type="Proteomes" id="UP000794436">
    <property type="component" value="Unassembled WGS sequence"/>
</dbReference>
<keyword evidence="5" id="KW-1185">Reference proteome</keyword>
<dbReference type="OrthoDB" id="20507at2759"/>
<feature type="region of interest" description="Disordered" evidence="2">
    <location>
        <begin position="20"/>
        <end position="39"/>
    </location>
</feature>
<dbReference type="InterPro" id="IPR001683">
    <property type="entry name" value="PX_dom"/>
</dbReference>
<proteinExistence type="predicted"/>
<protein>
    <recommendedName>
        <fullName evidence="3">RING-type domain-containing protein</fullName>
    </recommendedName>
</protein>
<gene>
    <name evidence="4" type="ORF">Poli38472_009101</name>
</gene>
<evidence type="ECO:0000256" key="1">
    <source>
        <dbReference type="PROSITE-ProRule" id="PRU00175"/>
    </source>
</evidence>
<reference evidence="4" key="1">
    <citation type="submission" date="2019-03" db="EMBL/GenBank/DDBJ databases">
        <title>Long read genome sequence of the mycoparasitic Pythium oligandrum ATCC 38472 isolated from sugarbeet rhizosphere.</title>
        <authorList>
            <person name="Gaulin E."/>
        </authorList>
    </citation>
    <scope>NUCLEOTIDE SEQUENCE</scope>
    <source>
        <strain evidence="4">ATCC 38472_TT</strain>
    </source>
</reference>
<dbReference type="PROSITE" id="PS50089">
    <property type="entry name" value="ZF_RING_2"/>
    <property type="match status" value="1"/>
</dbReference>
<sequence length="319" mass="36157">MDTFLLGPAQLQHRRSLYERRNSSRPSLMTQQSKRRLERHSITAPAKSLELSLLEHIQVQFVKAFVPANKLAQPRYVMKVTNLALNQSWEMVRHFKEFYDMKESLLRALNHGHLCRSNCPWLFMFITHHFPRRHLFRSRHASVVSARLTELEAFITTLLRVMKEDRSLECQVSSEAIPKILYDFLFEGMVFDRSDLANTVLEDRVSLTGAPPCLEDLRSSLSMESESCTICERALRPCESFGSFSRASDLTATTASTDSSSSSDESVVSLTSQSSALTDLTVAALTTLECGHRFHDECILEKLNQHLECPLCLVEAAAA</sequence>
<dbReference type="Gene3D" id="3.30.1520.10">
    <property type="entry name" value="Phox-like domain"/>
    <property type="match status" value="1"/>
</dbReference>
<keyword evidence="1" id="KW-0863">Zinc-finger</keyword>